<feature type="domain" description="Mitochondrial chaperone BCS1-like ATPase lid" evidence="3">
    <location>
        <begin position="41"/>
        <end position="108"/>
    </location>
</feature>
<organism evidence="4 5">
    <name type="scientific">Glomerella acutata</name>
    <name type="common">Colletotrichum acutatum</name>
    <dbReference type="NCBI Taxonomy" id="27357"/>
    <lineage>
        <taxon>Eukaryota</taxon>
        <taxon>Fungi</taxon>
        <taxon>Dikarya</taxon>
        <taxon>Ascomycota</taxon>
        <taxon>Pezizomycotina</taxon>
        <taxon>Sordariomycetes</taxon>
        <taxon>Hypocreomycetidae</taxon>
        <taxon>Glomerellales</taxon>
        <taxon>Glomerellaceae</taxon>
        <taxon>Colletotrichum</taxon>
        <taxon>Colletotrichum acutatum species complex</taxon>
    </lineage>
</organism>
<comment type="caution">
    <text evidence="4">The sequence shown here is derived from an EMBL/GenBank/DDBJ whole genome shotgun (WGS) entry which is preliminary data.</text>
</comment>
<dbReference type="Pfam" id="PF25426">
    <property type="entry name" value="AAA_lid_BCS1"/>
    <property type="match status" value="1"/>
</dbReference>
<dbReference type="Proteomes" id="UP001244207">
    <property type="component" value="Unassembled WGS sequence"/>
</dbReference>
<evidence type="ECO:0000259" key="3">
    <source>
        <dbReference type="Pfam" id="PF25426"/>
    </source>
</evidence>
<dbReference type="GO" id="GO:0005524">
    <property type="term" value="F:ATP binding"/>
    <property type="evidence" value="ECO:0007669"/>
    <property type="project" value="UniProtKB-KW"/>
</dbReference>
<dbReference type="GeneID" id="85390272"/>
<keyword evidence="5" id="KW-1185">Reference proteome</keyword>
<evidence type="ECO:0000256" key="2">
    <source>
        <dbReference type="ARBA" id="ARBA00022840"/>
    </source>
</evidence>
<dbReference type="SUPFAM" id="SSF52540">
    <property type="entry name" value="P-loop containing nucleoside triphosphate hydrolases"/>
    <property type="match status" value="1"/>
</dbReference>
<dbReference type="InterPro" id="IPR050747">
    <property type="entry name" value="Mitochondrial_chaperone_BCS1"/>
</dbReference>
<protein>
    <recommendedName>
        <fullName evidence="3">Mitochondrial chaperone BCS1-like ATPase lid domain-containing protein</fullName>
    </recommendedName>
</protein>
<proteinExistence type="predicted"/>
<dbReference type="Gene3D" id="3.40.50.300">
    <property type="entry name" value="P-loop containing nucleotide triphosphate hydrolases"/>
    <property type="match status" value="1"/>
</dbReference>
<dbReference type="PANTHER" id="PTHR23070">
    <property type="entry name" value="BCS1 AAA-TYPE ATPASE"/>
    <property type="match status" value="1"/>
</dbReference>
<dbReference type="InterPro" id="IPR027417">
    <property type="entry name" value="P-loop_NTPase"/>
</dbReference>
<name>A0AAD8XCS9_GLOAC</name>
<evidence type="ECO:0000256" key="1">
    <source>
        <dbReference type="ARBA" id="ARBA00022741"/>
    </source>
</evidence>
<evidence type="ECO:0000313" key="5">
    <source>
        <dbReference type="Proteomes" id="UP001244207"/>
    </source>
</evidence>
<reference evidence="4" key="1">
    <citation type="submission" date="2021-12" db="EMBL/GenBank/DDBJ databases">
        <title>Comparative genomics, transcriptomics and evolutionary studies reveal genomic signatures of adaptation to plant cell wall in hemibiotrophic fungi.</title>
        <authorList>
            <consortium name="DOE Joint Genome Institute"/>
            <person name="Baroncelli R."/>
            <person name="Diaz J.F."/>
            <person name="Benocci T."/>
            <person name="Peng M."/>
            <person name="Battaglia E."/>
            <person name="Haridas S."/>
            <person name="Andreopoulos W."/>
            <person name="Labutti K."/>
            <person name="Pangilinan J."/>
            <person name="Floch G.L."/>
            <person name="Makela M.R."/>
            <person name="Henrissat B."/>
            <person name="Grigoriev I.V."/>
            <person name="Crouch J.A."/>
            <person name="De Vries R.P."/>
            <person name="Sukno S.A."/>
            <person name="Thon M.R."/>
        </authorList>
    </citation>
    <scope>NUCLEOTIDE SEQUENCE</scope>
    <source>
        <strain evidence="4">CBS 112980</strain>
    </source>
</reference>
<dbReference type="PROSITE" id="PS00674">
    <property type="entry name" value="AAA"/>
    <property type="match status" value="1"/>
</dbReference>
<dbReference type="AlphaFoldDB" id="A0AAD8XCS9"/>
<evidence type="ECO:0000313" key="4">
    <source>
        <dbReference type="EMBL" id="KAK1711277.1"/>
    </source>
</evidence>
<gene>
    <name evidence="4" type="ORF">BDZ83DRAFT_590856</name>
</gene>
<accession>A0AAD8XCS9</accession>
<keyword evidence="1" id="KW-0547">Nucleotide-binding</keyword>
<feature type="non-terminal residue" evidence="4">
    <location>
        <position position="1"/>
    </location>
</feature>
<dbReference type="InterPro" id="IPR003960">
    <property type="entry name" value="ATPase_AAA_CS"/>
</dbReference>
<dbReference type="InterPro" id="IPR057495">
    <property type="entry name" value="AAA_lid_BCS1"/>
</dbReference>
<keyword evidence="2" id="KW-0067">ATP-binding</keyword>
<sequence length="130" mass="14342">QEGRILIMTTNHREHLDDALIRPGRVDKKVEFQLADADVIRRLFCTVFEQSTEELPDAEARDKSNEEVRRLAVEFAAAIPELELSPADILSFLLANRGSPSSALADAAGLVSKTRKGGALRMGDSWVHSD</sequence>
<dbReference type="GO" id="GO:0016887">
    <property type="term" value="F:ATP hydrolysis activity"/>
    <property type="evidence" value="ECO:0007669"/>
    <property type="project" value="InterPro"/>
</dbReference>
<dbReference type="EMBL" id="JAHMHS010000160">
    <property type="protein sequence ID" value="KAK1711277.1"/>
    <property type="molecule type" value="Genomic_DNA"/>
</dbReference>
<dbReference type="RefSeq" id="XP_060359080.1">
    <property type="nucleotide sequence ID" value="XM_060506373.1"/>
</dbReference>